<feature type="compositionally biased region" description="Polar residues" evidence="1">
    <location>
        <begin position="263"/>
        <end position="289"/>
    </location>
</feature>
<evidence type="ECO:0000313" key="3">
    <source>
        <dbReference type="Proteomes" id="UP001162131"/>
    </source>
</evidence>
<proteinExistence type="predicted"/>
<accession>A0AAU9J844</accession>
<organism evidence="2 3">
    <name type="scientific">Blepharisma stoltei</name>
    <dbReference type="NCBI Taxonomy" id="1481888"/>
    <lineage>
        <taxon>Eukaryota</taxon>
        <taxon>Sar</taxon>
        <taxon>Alveolata</taxon>
        <taxon>Ciliophora</taxon>
        <taxon>Postciliodesmatophora</taxon>
        <taxon>Heterotrichea</taxon>
        <taxon>Heterotrichida</taxon>
        <taxon>Blepharismidae</taxon>
        <taxon>Blepharisma</taxon>
    </lineage>
</organism>
<feature type="region of interest" description="Disordered" evidence="1">
    <location>
        <begin position="261"/>
        <end position="300"/>
    </location>
</feature>
<sequence length="484" mass="54654">MSSIHEYLNKLKSGYKQYPSSIETSTVSSIDTEELLSDTSSENSSRVFSKSHRRDVKSYALTEKYKRPSSASKPKRRHQSTTGVAPLNIIKEVDENFEHSRLGYNLDDYLPKKSKLDLSVYLPKPYKASLNSSMISNYDSQNLLDSSDEEPATKKSKGRVPFTPRLTINQTVQTSIQNFSPKSSTSKWSSGKKDYSAAVQTSFQSNSSHQSEVSKSIREKRWDEVQTSFQSFSSQSAVSKYSLGAKEWEDVSEAKDSFYNPMISINSDNNKTSRSQSRDTSPTPTTQNPGHARRSTADFNYPFSISPDPAFKRKIPAPLQMPSHPFSKTTTLISDKEDKIRIVDSSREKESLEMTLQPHHKEIRCSLSSARNTSITPKFKKDANCSMPFTSDESVENSIVVSSRNAINLNICTCILNGSLYRHYENCQKFSVTAIISGSNETKCCCNRKKMGVLEACITIQRAVRDYLDRLNFYSSFQPTDREF</sequence>
<feature type="compositionally biased region" description="Polar residues" evidence="1">
    <location>
        <begin position="37"/>
        <end position="48"/>
    </location>
</feature>
<feature type="region of interest" description="Disordered" evidence="1">
    <location>
        <begin position="31"/>
        <end position="83"/>
    </location>
</feature>
<dbReference type="EMBL" id="CAJZBQ010000025">
    <property type="protein sequence ID" value="CAG9320417.1"/>
    <property type="molecule type" value="Genomic_DNA"/>
</dbReference>
<keyword evidence="3" id="KW-1185">Reference proteome</keyword>
<dbReference type="AlphaFoldDB" id="A0AAU9J844"/>
<evidence type="ECO:0000313" key="2">
    <source>
        <dbReference type="EMBL" id="CAG9320417.1"/>
    </source>
</evidence>
<protein>
    <submittedName>
        <fullName evidence="2">Uncharacterized protein</fullName>
    </submittedName>
</protein>
<evidence type="ECO:0000256" key="1">
    <source>
        <dbReference type="SAM" id="MobiDB-lite"/>
    </source>
</evidence>
<name>A0AAU9J844_9CILI</name>
<reference evidence="2" key="1">
    <citation type="submission" date="2021-09" db="EMBL/GenBank/DDBJ databases">
        <authorList>
            <consortium name="AG Swart"/>
            <person name="Singh M."/>
            <person name="Singh A."/>
            <person name="Seah K."/>
            <person name="Emmerich C."/>
        </authorList>
    </citation>
    <scope>NUCLEOTIDE SEQUENCE</scope>
    <source>
        <strain evidence="2">ATCC30299</strain>
    </source>
</reference>
<comment type="caution">
    <text evidence="2">The sequence shown here is derived from an EMBL/GenBank/DDBJ whole genome shotgun (WGS) entry which is preliminary data.</text>
</comment>
<gene>
    <name evidence="2" type="ORF">BSTOLATCC_MIC26332</name>
</gene>
<feature type="region of interest" description="Disordered" evidence="1">
    <location>
        <begin position="141"/>
        <end position="165"/>
    </location>
</feature>
<dbReference type="Proteomes" id="UP001162131">
    <property type="component" value="Unassembled WGS sequence"/>
</dbReference>